<sequence length="329" mass="37407">MQTVGEILKNQRKARNISLKQVFQFTKLSPQYVKCIENDNYNPLPDGPYVEGYLSTYAQFLEIDANEIIEQYRYQNRDRRVSHIQDEPIKVEPKKKRVLSKKSWSLLVFFALIFTALSFFSILWHRNETPQGFSKPQKGVEKGVKTASSLTIENDSAPIKPKQDQIAPGDGPDLLKATERVPPQPPADPAPETDPKQTVTELEVVTAGPEDETEYVRSQAEAGIEILQTNACTSVEGRNPVGAGDSFPWSIPRIYIWNKLKSANPPVLIRHIYYFENRKVSEIELTIRASMWRTWSFKTIANEKLVGSWRIDITAENGNVLTSVAFQIH</sequence>
<gene>
    <name evidence="4" type="ORF">LCGC14_2131080</name>
</gene>
<dbReference type="Pfam" id="PF11141">
    <property type="entry name" value="DUF2914"/>
    <property type="match status" value="1"/>
</dbReference>
<dbReference type="Gene3D" id="1.10.260.40">
    <property type="entry name" value="lambda repressor-like DNA-binding domains"/>
    <property type="match status" value="1"/>
</dbReference>
<feature type="region of interest" description="Disordered" evidence="1">
    <location>
        <begin position="131"/>
        <end position="198"/>
    </location>
</feature>
<dbReference type="PANTHER" id="PTHR34475">
    <property type="match status" value="1"/>
</dbReference>
<dbReference type="InterPro" id="IPR001387">
    <property type="entry name" value="Cro/C1-type_HTH"/>
</dbReference>
<accession>A0A0F9GXI6</accession>
<proteinExistence type="predicted"/>
<keyword evidence="2" id="KW-0472">Membrane</keyword>
<protein>
    <recommendedName>
        <fullName evidence="3">DUF2914 domain-containing protein</fullName>
    </recommendedName>
</protein>
<dbReference type="InterPro" id="IPR022606">
    <property type="entry name" value="DUF2914"/>
</dbReference>
<evidence type="ECO:0000259" key="3">
    <source>
        <dbReference type="Pfam" id="PF11141"/>
    </source>
</evidence>
<dbReference type="EMBL" id="LAZR01026735">
    <property type="protein sequence ID" value="KKL67827.1"/>
    <property type="molecule type" value="Genomic_DNA"/>
</dbReference>
<dbReference type="InterPro" id="IPR010982">
    <property type="entry name" value="Lambda_DNA-bd_dom_sf"/>
</dbReference>
<dbReference type="SUPFAM" id="SSF47413">
    <property type="entry name" value="lambda repressor-like DNA-binding domains"/>
    <property type="match status" value="1"/>
</dbReference>
<keyword evidence="2" id="KW-0812">Transmembrane</keyword>
<name>A0A0F9GXI6_9ZZZZ</name>
<comment type="caution">
    <text evidence="4">The sequence shown here is derived from an EMBL/GenBank/DDBJ whole genome shotgun (WGS) entry which is preliminary data.</text>
</comment>
<dbReference type="GO" id="GO:0003677">
    <property type="term" value="F:DNA binding"/>
    <property type="evidence" value="ECO:0007669"/>
    <property type="project" value="InterPro"/>
</dbReference>
<dbReference type="AlphaFoldDB" id="A0A0F9GXI6"/>
<dbReference type="InterPro" id="IPR050400">
    <property type="entry name" value="Bact_Cytoskel_RodZ"/>
</dbReference>
<dbReference type="PANTHER" id="PTHR34475:SF1">
    <property type="entry name" value="CYTOSKELETON PROTEIN RODZ"/>
    <property type="match status" value="1"/>
</dbReference>
<keyword evidence="2" id="KW-1133">Transmembrane helix</keyword>
<evidence type="ECO:0000313" key="4">
    <source>
        <dbReference type="EMBL" id="KKL67827.1"/>
    </source>
</evidence>
<reference evidence="4" key="1">
    <citation type="journal article" date="2015" name="Nature">
        <title>Complex archaea that bridge the gap between prokaryotes and eukaryotes.</title>
        <authorList>
            <person name="Spang A."/>
            <person name="Saw J.H."/>
            <person name="Jorgensen S.L."/>
            <person name="Zaremba-Niedzwiedzka K."/>
            <person name="Martijn J."/>
            <person name="Lind A.E."/>
            <person name="van Eijk R."/>
            <person name="Schleper C."/>
            <person name="Guy L."/>
            <person name="Ettema T.J."/>
        </authorList>
    </citation>
    <scope>NUCLEOTIDE SEQUENCE</scope>
</reference>
<feature type="transmembrane region" description="Helical" evidence="2">
    <location>
        <begin position="104"/>
        <end position="124"/>
    </location>
</feature>
<organism evidence="4">
    <name type="scientific">marine sediment metagenome</name>
    <dbReference type="NCBI Taxonomy" id="412755"/>
    <lineage>
        <taxon>unclassified sequences</taxon>
        <taxon>metagenomes</taxon>
        <taxon>ecological metagenomes</taxon>
    </lineage>
</organism>
<dbReference type="Pfam" id="PF13413">
    <property type="entry name" value="HTH_25"/>
    <property type="match status" value="1"/>
</dbReference>
<dbReference type="CDD" id="cd00093">
    <property type="entry name" value="HTH_XRE"/>
    <property type="match status" value="1"/>
</dbReference>
<feature type="domain" description="DUF2914" evidence="3">
    <location>
        <begin position="269"/>
        <end position="328"/>
    </location>
</feature>
<evidence type="ECO:0000256" key="1">
    <source>
        <dbReference type="SAM" id="MobiDB-lite"/>
    </source>
</evidence>
<evidence type="ECO:0000256" key="2">
    <source>
        <dbReference type="SAM" id="Phobius"/>
    </source>
</evidence>